<comment type="caution">
    <text evidence="2">The sequence shown here is derived from an EMBL/GenBank/DDBJ whole genome shotgun (WGS) entry which is preliminary data.</text>
</comment>
<name>A0A4Y2KYM2_ARAVE</name>
<dbReference type="AlphaFoldDB" id="A0A4Y2KYM2"/>
<protein>
    <submittedName>
        <fullName evidence="2">Uncharacterized protein</fullName>
    </submittedName>
</protein>
<feature type="transmembrane region" description="Helical" evidence="1">
    <location>
        <begin position="71"/>
        <end position="92"/>
    </location>
</feature>
<sequence length="124" mass="14095">MVSFDDVWRPIACPWLSPYHCPSGIVLDVKSRLIRKEYVASLLWCPTAMFTNPMQRRSDVRWGQRHTKQQVVVRTVLLQAVCATLFGGIWAFLQHQRAATPAVALLVPTGVWHIATGSDRLPLW</sequence>
<evidence type="ECO:0000256" key="1">
    <source>
        <dbReference type="SAM" id="Phobius"/>
    </source>
</evidence>
<keyword evidence="1" id="KW-0472">Membrane</keyword>
<dbReference type="EMBL" id="BGPR01116576">
    <property type="protein sequence ID" value="GBN07471.1"/>
    <property type="molecule type" value="Genomic_DNA"/>
</dbReference>
<evidence type="ECO:0000313" key="3">
    <source>
        <dbReference type="Proteomes" id="UP000499080"/>
    </source>
</evidence>
<accession>A0A4Y2KYM2</accession>
<keyword evidence="3" id="KW-1185">Reference proteome</keyword>
<keyword evidence="1" id="KW-1133">Transmembrane helix</keyword>
<reference evidence="2 3" key="1">
    <citation type="journal article" date="2019" name="Sci. Rep.">
        <title>Orb-weaving spider Araneus ventricosus genome elucidates the spidroin gene catalogue.</title>
        <authorList>
            <person name="Kono N."/>
            <person name="Nakamura H."/>
            <person name="Ohtoshi R."/>
            <person name="Moran D.A.P."/>
            <person name="Shinohara A."/>
            <person name="Yoshida Y."/>
            <person name="Fujiwara M."/>
            <person name="Mori M."/>
            <person name="Tomita M."/>
            <person name="Arakawa K."/>
        </authorList>
    </citation>
    <scope>NUCLEOTIDE SEQUENCE [LARGE SCALE GENOMIC DNA]</scope>
</reference>
<evidence type="ECO:0000313" key="2">
    <source>
        <dbReference type="EMBL" id="GBN07471.1"/>
    </source>
</evidence>
<keyword evidence="1" id="KW-0812">Transmembrane</keyword>
<proteinExistence type="predicted"/>
<organism evidence="2 3">
    <name type="scientific">Araneus ventricosus</name>
    <name type="common">Orbweaver spider</name>
    <name type="synonym">Epeira ventricosa</name>
    <dbReference type="NCBI Taxonomy" id="182803"/>
    <lineage>
        <taxon>Eukaryota</taxon>
        <taxon>Metazoa</taxon>
        <taxon>Ecdysozoa</taxon>
        <taxon>Arthropoda</taxon>
        <taxon>Chelicerata</taxon>
        <taxon>Arachnida</taxon>
        <taxon>Araneae</taxon>
        <taxon>Araneomorphae</taxon>
        <taxon>Entelegynae</taxon>
        <taxon>Araneoidea</taxon>
        <taxon>Araneidae</taxon>
        <taxon>Araneus</taxon>
    </lineage>
</organism>
<gene>
    <name evidence="2" type="ORF">AVEN_63512_1</name>
</gene>
<dbReference type="Proteomes" id="UP000499080">
    <property type="component" value="Unassembled WGS sequence"/>
</dbReference>